<organism evidence="3 4">
    <name type="scientific">Orbilia ellipsospora</name>
    <dbReference type="NCBI Taxonomy" id="2528407"/>
    <lineage>
        <taxon>Eukaryota</taxon>
        <taxon>Fungi</taxon>
        <taxon>Dikarya</taxon>
        <taxon>Ascomycota</taxon>
        <taxon>Pezizomycotina</taxon>
        <taxon>Orbiliomycetes</taxon>
        <taxon>Orbiliales</taxon>
        <taxon>Orbiliaceae</taxon>
        <taxon>Orbilia</taxon>
    </lineage>
</organism>
<dbReference type="Proteomes" id="UP001365542">
    <property type="component" value="Unassembled WGS sequence"/>
</dbReference>
<comment type="caution">
    <text evidence="3">The sequence shown here is derived from an EMBL/GenBank/DDBJ whole genome shotgun (WGS) entry which is preliminary data.</text>
</comment>
<evidence type="ECO:0000256" key="2">
    <source>
        <dbReference type="SAM" id="Phobius"/>
    </source>
</evidence>
<evidence type="ECO:0000313" key="4">
    <source>
        <dbReference type="Proteomes" id="UP001365542"/>
    </source>
</evidence>
<reference evidence="3 4" key="1">
    <citation type="submission" date="2019-10" db="EMBL/GenBank/DDBJ databases">
        <authorList>
            <person name="Palmer J.M."/>
        </authorList>
    </citation>
    <scope>NUCLEOTIDE SEQUENCE [LARGE SCALE GENOMIC DNA]</scope>
    <source>
        <strain evidence="3 4">TWF694</strain>
    </source>
</reference>
<evidence type="ECO:0000313" key="3">
    <source>
        <dbReference type="EMBL" id="KAK6538799.1"/>
    </source>
</evidence>
<gene>
    <name evidence="3" type="ORF">TWF694_010365</name>
</gene>
<feature type="region of interest" description="Disordered" evidence="1">
    <location>
        <begin position="77"/>
        <end position="176"/>
    </location>
</feature>
<keyword evidence="2" id="KW-1133">Transmembrane helix</keyword>
<feature type="compositionally biased region" description="Polar residues" evidence="1">
    <location>
        <begin position="39"/>
        <end position="58"/>
    </location>
</feature>
<feature type="transmembrane region" description="Helical" evidence="2">
    <location>
        <begin position="201"/>
        <end position="224"/>
    </location>
</feature>
<feature type="compositionally biased region" description="Polar residues" evidence="1">
    <location>
        <begin position="139"/>
        <end position="153"/>
    </location>
</feature>
<keyword evidence="2" id="KW-0812">Transmembrane</keyword>
<name>A0AAV9XCC1_9PEZI</name>
<evidence type="ECO:0000256" key="1">
    <source>
        <dbReference type="SAM" id="MobiDB-lite"/>
    </source>
</evidence>
<proteinExistence type="predicted"/>
<feature type="region of interest" description="Disordered" evidence="1">
    <location>
        <begin position="1"/>
        <end position="60"/>
    </location>
</feature>
<protein>
    <submittedName>
        <fullName evidence="3">Uncharacterized protein</fullName>
    </submittedName>
</protein>
<dbReference type="EMBL" id="JAVHJO010000007">
    <property type="protein sequence ID" value="KAK6538799.1"/>
    <property type="molecule type" value="Genomic_DNA"/>
</dbReference>
<dbReference type="AlphaFoldDB" id="A0AAV9XCC1"/>
<sequence>MKTATKSTRNEGDTEAACGIAPRPETGSASHCVPGGTESAPTVPTVTSQIGDSNSDATTKAACGMTSCPNTGVVSQCASGGVESAPQVSKAIDISKPAGDQLSDDFTTKAASDIPSIPETGRDSQCAPGEGESAPRRNVSANSVLDTGMSPQCSPRRASQHASREPESQRPPLPSHFRRCLSGLPYERQDPPATTRLVKTLVVLCVLSILLGFGGIIINILLIAKKGVFK</sequence>
<keyword evidence="2" id="KW-0472">Membrane</keyword>
<accession>A0AAV9XCC1</accession>
<keyword evidence="4" id="KW-1185">Reference proteome</keyword>